<dbReference type="AlphaFoldDB" id="A0A0F9R207"/>
<feature type="compositionally biased region" description="Polar residues" evidence="1">
    <location>
        <begin position="286"/>
        <end position="298"/>
    </location>
</feature>
<evidence type="ECO:0000313" key="2">
    <source>
        <dbReference type="EMBL" id="KKN50665.1"/>
    </source>
</evidence>
<gene>
    <name evidence="2" type="ORF">LCGC14_0630490</name>
</gene>
<reference evidence="2" key="1">
    <citation type="journal article" date="2015" name="Nature">
        <title>Complex archaea that bridge the gap between prokaryotes and eukaryotes.</title>
        <authorList>
            <person name="Spang A."/>
            <person name="Saw J.H."/>
            <person name="Jorgensen S.L."/>
            <person name="Zaremba-Niedzwiedzka K."/>
            <person name="Martijn J."/>
            <person name="Lind A.E."/>
            <person name="van Eijk R."/>
            <person name="Schleper C."/>
            <person name="Guy L."/>
            <person name="Ettema T.J."/>
        </authorList>
    </citation>
    <scope>NUCLEOTIDE SEQUENCE</scope>
</reference>
<protein>
    <submittedName>
        <fullName evidence="2">Uncharacterized protein</fullName>
    </submittedName>
</protein>
<evidence type="ECO:0000256" key="1">
    <source>
        <dbReference type="SAM" id="MobiDB-lite"/>
    </source>
</evidence>
<feature type="region of interest" description="Disordered" evidence="1">
    <location>
        <begin position="261"/>
        <end position="298"/>
    </location>
</feature>
<feature type="compositionally biased region" description="Basic and acidic residues" evidence="1">
    <location>
        <begin position="274"/>
        <end position="285"/>
    </location>
</feature>
<proteinExistence type="predicted"/>
<comment type="caution">
    <text evidence="2">The sequence shown here is derived from an EMBL/GenBank/DDBJ whole genome shotgun (WGS) entry which is preliminary data.</text>
</comment>
<name>A0A0F9R207_9ZZZZ</name>
<sequence>MKLSGHSYDNDVFESLLDGLKGNVVKDKMEKTAGRVYTVSGSDVFSSTTEQDFQNVQDEELQFIASELAFAADRAKVAITQEDLHVFAKQVTNDGLRGKKLERAAQKFCSNIVAATAPPMGTTRNVHSPNLLDNAHSNAIIPAGYDPEQGPNDTKTGGFMGMSKNPNTIWDTEAMQRFASTPSNDEKMKATKEANTQFKKDQKQGYWEKIQAQLSEEGVIHEKAASVANVSTKESAGNQKLPANSMSILSDDREFNNIPEKTAGETIKESATIRAEKKTEAKKEWNQVQSAQKADNSLNSVFEESRESIKRNQHRETIDRLFEGLTG</sequence>
<dbReference type="EMBL" id="LAZR01001101">
    <property type="protein sequence ID" value="KKN50665.1"/>
    <property type="molecule type" value="Genomic_DNA"/>
</dbReference>
<accession>A0A0F9R207</accession>
<organism evidence="2">
    <name type="scientific">marine sediment metagenome</name>
    <dbReference type="NCBI Taxonomy" id="412755"/>
    <lineage>
        <taxon>unclassified sequences</taxon>
        <taxon>metagenomes</taxon>
        <taxon>ecological metagenomes</taxon>
    </lineage>
</organism>